<keyword evidence="3 7" id="KW-0332">GMP biosynthesis</keyword>
<keyword evidence="11" id="KW-1185">Reference proteome</keyword>
<evidence type="ECO:0000256" key="3">
    <source>
        <dbReference type="ARBA" id="ARBA00022749"/>
    </source>
</evidence>
<evidence type="ECO:0000256" key="5">
    <source>
        <dbReference type="ARBA" id="ARBA00022840"/>
    </source>
</evidence>
<accession>A0AA36I693</accession>
<dbReference type="PRINTS" id="PR00096">
    <property type="entry name" value="GATASE"/>
</dbReference>
<feature type="domain" description="GMPS ATP-PPase" evidence="9">
    <location>
        <begin position="232"/>
        <end position="303"/>
    </location>
</feature>
<sequence length="1280" mass="140917">MASNGVKAGVDMMAGMEKQDRVLVIDFGSQVSHLICRRVREAGVYCELRSCLLQLSDVTSFHPQGIILSGGPHSVYDKDAPHLSKEIWDYINEKKLPVFGICYGLQEMCQTLGGKVEAGTKREFGHAELLIREDVAHLTADGAKKVKGRSPIFEGISAEKVPVWMSHGDKVTEIPAGFNSIAYTSNTEFAAVEDQTRHFYGVQFHPEVTHTPSGAIMIKNFVLKVVGCKGEWNMHDFCQRQIDIIMSKMQDKYVVGAVSGGVDSSVAAALVHKAIGDRFRPFMVDTGLLRKDEAKIVKERLEKHIPGLKLKAELRASGYRFADEAQLVRNESAGNESAKPSLRAFDFRGFSDKLVIKLTNGSQIRHTSPFLAIPGLAQNNPCKLQLYGDAKRVLIRDVKEVKATSVAMVKTNLIQFCKLVGDTVLACTKLGLDTEAGRLKMLSAKMVEEEKFEGPKTREEAGHEEESPVALTTEAPGSLPRASELKELALFDVLQSSVQMYSCMVSEGEVLAEAPAKKGMFESGWNKFRRGVQSIRSDMKGGPIGRLSKKLAGYTHGVCPPFAKCHLWRALLAYAMAGRESQPESCEVFLTRKGLMELKGDPTTRIGMVDLSALDLGAKQRKVQLEETGNRQLELKVHNTLEEGEQVSSVYLGKKIDSSTADISSPWVVLLETLRARASQCQVEKVGVFNLGLKKRWNGFQLSERLPWKMVLFSRAAIQIFSRNAQGQGPTAHFGYDLYGDPQEIERPCRWMQKARERGYEPRSSLFFAEGINFENAGFKVKFPKWLYAGDNHSLLWTDAEGKFPLPDWVRGMRKLWDVNASKLPSWLSSFSDGRSLNHYKDKAALDPRGLHSAQDALPVFLALRRLGWAPDPVVRISTKQTESPQMSAHLVTSVFPFNKKLSGLQSLPTDPLRHGGENALWSVYDYTESYFLNCFVLEAMSLPTADDGVSDLGGELTASITLCTNSWSDEQRSAVPASSKVARADIMEELIDFFSRDRPRNMQVSAKIKSSCYSEADCTGNTCMGPSDCKENEDNPCPVGYGCGCDASSNQMLFTAALGASMLTETVQNTMILGPAFVATCETIALGGAAFTGGLSLGLVPLCPILAPLFFLMLSPFGSDVLLAFIFASIVGGLNKCGCIPLECSSSSLIHNNVCALHHPQGEEEEMLNPYHFVPPPKKKCAPGTIGCSLQQCNETELSTAEMGWHAEGGRLYGRHVGIYNCKAGPWNASDGLSAFDHKAFMEQHQDWEELKENLVPQVQAPKKLSFLQESSRVGQVVQ</sequence>
<keyword evidence="4 7" id="KW-0658">Purine biosynthesis</keyword>
<dbReference type="InterPro" id="IPR029062">
    <property type="entry name" value="Class_I_gatase-like"/>
</dbReference>
<dbReference type="PROSITE" id="PS51273">
    <property type="entry name" value="GATASE_TYPE_1"/>
    <property type="match status" value="1"/>
</dbReference>
<name>A0AA36I693_9DINO</name>
<dbReference type="AlphaFoldDB" id="A0AA36I693"/>
<dbReference type="SUPFAM" id="SSF52317">
    <property type="entry name" value="Class I glutamine amidotransferase-like"/>
    <property type="match status" value="1"/>
</dbReference>
<dbReference type="Proteomes" id="UP001178507">
    <property type="component" value="Unassembled WGS sequence"/>
</dbReference>
<evidence type="ECO:0000256" key="7">
    <source>
        <dbReference type="PROSITE-ProRule" id="PRU00886"/>
    </source>
</evidence>
<evidence type="ECO:0000256" key="1">
    <source>
        <dbReference type="ARBA" id="ARBA00022598"/>
    </source>
</evidence>
<evidence type="ECO:0000259" key="9">
    <source>
        <dbReference type="PROSITE" id="PS51553"/>
    </source>
</evidence>
<dbReference type="InterPro" id="IPR025777">
    <property type="entry name" value="GMPS_ATP_PPase_dom"/>
</dbReference>
<dbReference type="PROSITE" id="PS51553">
    <property type="entry name" value="GMPS_ATP_PPASE"/>
    <property type="match status" value="1"/>
</dbReference>
<evidence type="ECO:0000313" key="11">
    <source>
        <dbReference type="Proteomes" id="UP001178507"/>
    </source>
</evidence>
<evidence type="ECO:0000256" key="8">
    <source>
        <dbReference type="SAM" id="MobiDB-lite"/>
    </source>
</evidence>
<dbReference type="NCBIfam" id="TIGR00888">
    <property type="entry name" value="guaA_Nterm"/>
    <property type="match status" value="1"/>
</dbReference>
<feature type="binding site" evidence="7">
    <location>
        <begin position="259"/>
        <end position="265"/>
    </location>
    <ligand>
        <name>ATP</name>
        <dbReference type="ChEBI" id="CHEBI:30616"/>
    </ligand>
</feature>
<dbReference type="PANTHER" id="PTHR11922:SF2">
    <property type="entry name" value="GMP SYNTHASE [GLUTAMINE-HYDROLYZING]"/>
    <property type="match status" value="1"/>
</dbReference>
<organism evidence="10 11">
    <name type="scientific">Effrenium voratum</name>
    <dbReference type="NCBI Taxonomy" id="2562239"/>
    <lineage>
        <taxon>Eukaryota</taxon>
        <taxon>Sar</taxon>
        <taxon>Alveolata</taxon>
        <taxon>Dinophyceae</taxon>
        <taxon>Suessiales</taxon>
        <taxon>Symbiodiniaceae</taxon>
        <taxon>Effrenium</taxon>
    </lineage>
</organism>
<reference evidence="10" key="1">
    <citation type="submission" date="2023-08" db="EMBL/GenBank/DDBJ databases">
        <authorList>
            <person name="Chen Y."/>
            <person name="Shah S."/>
            <person name="Dougan E. K."/>
            <person name="Thang M."/>
            <person name="Chan C."/>
        </authorList>
    </citation>
    <scope>NUCLEOTIDE SEQUENCE</scope>
</reference>
<dbReference type="FunFam" id="3.40.50.880:FF:000001">
    <property type="entry name" value="GMP synthase [glutamine-hydrolyzing]"/>
    <property type="match status" value="1"/>
</dbReference>
<dbReference type="InterPro" id="IPR014729">
    <property type="entry name" value="Rossmann-like_a/b/a_fold"/>
</dbReference>
<dbReference type="EMBL" id="CAUJNA010000757">
    <property type="protein sequence ID" value="CAJ1380875.1"/>
    <property type="molecule type" value="Genomic_DNA"/>
</dbReference>
<keyword evidence="5 7" id="KW-0067">ATP-binding</keyword>
<comment type="caution">
    <text evidence="10">The sequence shown here is derived from an EMBL/GenBank/DDBJ whole genome shotgun (WGS) entry which is preliminary data.</text>
</comment>
<keyword evidence="1" id="KW-0436">Ligase</keyword>
<dbReference type="Gene3D" id="3.40.50.880">
    <property type="match status" value="1"/>
</dbReference>
<evidence type="ECO:0000256" key="2">
    <source>
        <dbReference type="ARBA" id="ARBA00022741"/>
    </source>
</evidence>
<dbReference type="InterPro" id="IPR004739">
    <property type="entry name" value="GMP_synth_GATase"/>
</dbReference>
<dbReference type="GO" id="GO:0005829">
    <property type="term" value="C:cytosol"/>
    <property type="evidence" value="ECO:0007669"/>
    <property type="project" value="TreeGrafter"/>
</dbReference>
<dbReference type="GO" id="GO:0003921">
    <property type="term" value="F:GMP synthase activity"/>
    <property type="evidence" value="ECO:0007669"/>
    <property type="project" value="InterPro"/>
</dbReference>
<gene>
    <name evidence="10" type="ORF">EVOR1521_LOCUS8710</name>
</gene>
<evidence type="ECO:0000256" key="6">
    <source>
        <dbReference type="ARBA" id="ARBA00022962"/>
    </source>
</evidence>
<dbReference type="Gene3D" id="3.40.50.620">
    <property type="entry name" value="HUPs"/>
    <property type="match status" value="1"/>
</dbReference>
<dbReference type="CDD" id="cd01742">
    <property type="entry name" value="GATase1_GMP_Synthase"/>
    <property type="match status" value="1"/>
</dbReference>
<feature type="region of interest" description="Disordered" evidence="8">
    <location>
        <begin position="450"/>
        <end position="477"/>
    </location>
</feature>
<dbReference type="Pfam" id="PF00117">
    <property type="entry name" value="GATase"/>
    <property type="match status" value="1"/>
</dbReference>
<protein>
    <recommendedName>
        <fullName evidence="9">GMPS ATP-PPase domain-containing protein</fullName>
    </recommendedName>
</protein>
<evidence type="ECO:0000313" key="10">
    <source>
        <dbReference type="EMBL" id="CAJ1380875.1"/>
    </source>
</evidence>
<dbReference type="SUPFAM" id="SSF52402">
    <property type="entry name" value="Adenine nucleotide alpha hydrolases-like"/>
    <property type="match status" value="1"/>
</dbReference>
<evidence type="ECO:0000256" key="4">
    <source>
        <dbReference type="ARBA" id="ARBA00022755"/>
    </source>
</evidence>
<dbReference type="GO" id="GO:0005524">
    <property type="term" value="F:ATP binding"/>
    <property type="evidence" value="ECO:0007669"/>
    <property type="project" value="UniProtKB-UniRule"/>
</dbReference>
<feature type="compositionally biased region" description="Basic and acidic residues" evidence="8">
    <location>
        <begin position="450"/>
        <end position="466"/>
    </location>
</feature>
<keyword evidence="6" id="KW-0315">Glutamine amidotransferase</keyword>
<keyword evidence="2 7" id="KW-0547">Nucleotide-binding</keyword>
<proteinExistence type="predicted"/>
<dbReference type="PANTHER" id="PTHR11922">
    <property type="entry name" value="GMP SYNTHASE-RELATED"/>
    <property type="match status" value="1"/>
</dbReference>
<dbReference type="InterPro" id="IPR017926">
    <property type="entry name" value="GATASE"/>
</dbReference>